<dbReference type="HOGENOM" id="CLU_1870049_0_0_1"/>
<feature type="domain" description="Amidohydrolase-related" evidence="1">
    <location>
        <begin position="22"/>
        <end position="138"/>
    </location>
</feature>
<dbReference type="InterPro" id="IPR006680">
    <property type="entry name" value="Amidohydro-rel"/>
</dbReference>
<dbReference type="STRING" id="936435.F8PMN0"/>
<dbReference type="GO" id="GO:0016787">
    <property type="term" value="F:hydrolase activity"/>
    <property type="evidence" value="ECO:0007669"/>
    <property type="project" value="InterPro"/>
</dbReference>
<dbReference type="OMA" id="KILWSKT"/>
<dbReference type="Pfam" id="PF04909">
    <property type="entry name" value="Amidohydro_2"/>
    <property type="match status" value="1"/>
</dbReference>
<dbReference type="PANTHER" id="PTHR43383">
    <property type="entry name" value="NODULIN 6"/>
    <property type="match status" value="1"/>
</dbReference>
<organism evidence="3">
    <name type="scientific">Serpula lacrymans var. lacrymans (strain S7.3)</name>
    <name type="common">Dry rot fungus</name>
    <dbReference type="NCBI Taxonomy" id="936435"/>
    <lineage>
        <taxon>Eukaryota</taxon>
        <taxon>Fungi</taxon>
        <taxon>Dikarya</taxon>
        <taxon>Basidiomycota</taxon>
        <taxon>Agaricomycotina</taxon>
        <taxon>Agaricomycetes</taxon>
        <taxon>Agaricomycetidae</taxon>
        <taxon>Boletales</taxon>
        <taxon>Coniophorineae</taxon>
        <taxon>Serpulaceae</taxon>
        <taxon>Serpula</taxon>
    </lineage>
</organism>
<evidence type="ECO:0000313" key="3">
    <source>
        <dbReference type="Proteomes" id="UP000008063"/>
    </source>
</evidence>
<dbReference type="InterPro" id="IPR032466">
    <property type="entry name" value="Metal_Hydrolase"/>
</dbReference>
<dbReference type="OrthoDB" id="3364440at2759"/>
<dbReference type="InParanoid" id="F8PMN0"/>
<accession>F8PMN0</accession>
<dbReference type="Gene3D" id="3.20.20.140">
    <property type="entry name" value="Metal-dependent hydrolases"/>
    <property type="match status" value="1"/>
</dbReference>
<name>F8PMN0_SERL3</name>
<proteinExistence type="predicted"/>
<dbReference type="eggNOG" id="KOG0683">
    <property type="taxonomic scope" value="Eukaryota"/>
</dbReference>
<dbReference type="PANTHER" id="PTHR43383:SF2">
    <property type="entry name" value="AMIDOHYDROLASE 2 FAMILY PROTEIN"/>
    <property type="match status" value="1"/>
</dbReference>
<gene>
    <name evidence="2" type="ORF">SERLA73DRAFT_47721</name>
</gene>
<sequence>LRLADKTLNDYLVRIVLDIAGKCNKPGIIHSIGLGDNDIRLTKSSPAHMQQIIEAFPQTTFILLHSSYPYTRDAGYLAAVYRNVYLDFGEIFPFVSAEGQRAVIRQVLELCPTNKIMWSTDGHWWPESYYLGTVQARLALFAVRDVKLISRDVWH</sequence>
<evidence type="ECO:0000313" key="2">
    <source>
        <dbReference type="EMBL" id="EGO02862.1"/>
    </source>
</evidence>
<dbReference type="EMBL" id="GL945476">
    <property type="protein sequence ID" value="EGO02862.1"/>
    <property type="molecule type" value="Genomic_DNA"/>
</dbReference>
<dbReference type="SUPFAM" id="SSF51556">
    <property type="entry name" value="Metallo-dependent hydrolases"/>
    <property type="match status" value="1"/>
</dbReference>
<protein>
    <recommendedName>
        <fullName evidence="1">Amidohydrolase-related domain-containing protein</fullName>
    </recommendedName>
</protein>
<feature type="non-terminal residue" evidence="2">
    <location>
        <position position="1"/>
    </location>
</feature>
<dbReference type="AlphaFoldDB" id="F8PMN0"/>
<dbReference type="Proteomes" id="UP000008063">
    <property type="component" value="Unassembled WGS sequence"/>
</dbReference>
<reference evidence="3" key="1">
    <citation type="journal article" date="2011" name="Science">
        <title>The plant cell wall-decomposing machinery underlies the functional diversity of forest fungi.</title>
        <authorList>
            <person name="Eastwood D.C."/>
            <person name="Floudas D."/>
            <person name="Binder M."/>
            <person name="Majcherczyk A."/>
            <person name="Schneider P."/>
            <person name="Aerts A."/>
            <person name="Asiegbu F.O."/>
            <person name="Baker S.E."/>
            <person name="Barry K."/>
            <person name="Bendiksby M."/>
            <person name="Blumentritt M."/>
            <person name="Coutinho P.M."/>
            <person name="Cullen D."/>
            <person name="de Vries R.P."/>
            <person name="Gathman A."/>
            <person name="Goodell B."/>
            <person name="Henrissat B."/>
            <person name="Ihrmark K."/>
            <person name="Kauserud H."/>
            <person name="Kohler A."/>
            <person name="LaButti K."/>
            <person name="Lapidus A."/>
            <person name="Lavin J.L."/>
            <person name="Lee Y.-H."/>
            <person name="Lindquist E."/>
            <person name="Lilly W."/>
            <person name="Lucas S."/>
            <person name="Morin E."/>
            <person name="Murat C."/>
            <person name="Oguiza J.A."/>
            <person name="Park J."/>
            <person name="Pisabarro A.G."/>
            <person name="Riley R."/>
            <person name="Rosling A."/>
            <person name="Salamov A."/>
            <person name="Schmidt O."/>
            <person name="Schmutz J."/>
            <person name="Skrede I."/>
            <person name="Stenlid J."/>
            <person name="Wiebenga A."/>
            <person name="Xie X."/>
            <person name="Kuees U."/>
            <person name="Hibbett D.S."/>
            <person name="Hoffmeister D."/>
            <person name="Hoegberg N."/>
            <person name="Martin F."/>
            <person name="Grigoriev I.V."/>
            <person name="Watkinson S.C."/>
        </authorList>
    </citation>
    <scope>NUCLEOTIDE SEQUENCE [LARGE SCALE GENOMIC DNA]</scope>
    <source>
        <strain evidence="3">strain S7.3</strain>
    </source>
</reference>
<evidence type="ECO:0000259" key="1">
    <source>
        <dbReference type="Pfam" id="PF04909"/>
    </source>
</evidence>
<keyword evidence="3" id="KW-1185">Reference proteome</keyword>